<organism evidence="1 2">
    <name type="scientific">Adineta steineri</name>
    <dbReference type="NCBI Taxonomy" id="433720"/>
    <lineage>
        <taxon>Eukaryota</taxon>
        <taxon>Metazoa</taxon>
        <taxon>Spiralia</taxon>
        <taxon>Gnathifera</taxon>
        <taxon>Rotifera</taxon>
        <taxon>Eurotatoria</taxon>
        <taxon>Bdelloidea</taxon>
        <taxon>Adinetida</taxon>
        <taxon>Adinetidae</taxon>
        <taxon>Adineta</taxon>
    </lineage>
</organism>
<sequence length="194" mass="22558">MSDPDQSRSSNKKQNDQLVVNEITRIDFDANYDAIAASGFNTDKKDPSACIEAIPNNTNWLKPKSSKKCCFRFMHDDVFTLSPTISFEWPDKEENSKANLIVKWFHLGNKIAHKYIMYSDGVNIQYIHQKQIEDEFYVYIKDSESGKNHTFQLLVKSSNGKETYRSDLIEFEVSDQELSFQFFNRLFLGIEIVN</sequence>
<gene>
    <name evidence="1" type="ORF">KXQ929_LOCUS30233</name>
</gene>
<dbReference type="Proteomes" id="UP000663868">
    <property type="component" value="Unassembled WGS sequence"/>
</dbReference>
<protein>
    <submittedName>
        <fullName evidence="1">Uncharacterized protein</fullName>
    </submittedName>
</protein>
<evidence type="ECO:0000313" key="1">
    <source>
        <dbReference type="EMBL" id="CAF4030109.1"/>
    </source>
</evidence>
<dbReference type="EMBL" id="CAJOBB010003254">
    <property type="protein sequence ID" value="CAF4030109.1"/>
    <property type="molecule type" value="Genomic_DNA"/>
</dbReference>
<accession>A0A819QIV3</accession>
<evidence type="ECO:0000313" key="2">
    <source>
        <dbReference type="Proteomes" id="UP000663868"/>
    </source>
</evidence>
<dbReference type="AlphaFoldDB" id="A0A819QIV3"/>
<proteinExistence type="predicted"/>
<reference evidence="1" key="1">
    <citation type="submission" date="2021-02" db="EMBL/GenBank/DDBJ databases">
        <authorList>
            <person name="Nowell W R."/>
        </authorList>
    </citation>
    <scope>NUCLEOTIDE SEQUENCE</scope>
</reference>
<name>A0A819QIV3_9BILA</name>
<comment type="caution">
    <text evidence="1">The sequence shown here is derived from an EMBL/GenBank/DDBJ whole genome shotgun (WGS) entry which is preliminary data.</text>
</comment>